<keyword evidence="2" id="KW-0805">Transcription regulation</keyword>
<dbReference type="RefSeq" id="WP_091542914.1">
    <property type="nucleotide sequence ID" value="NZ_FMUS01000011.1"/>
</dbReference>
<dbReference type="InterPro" id="IPR041698">
    <property type="entry name" value="Methyltransf_25"/>
</dbReference>
<dbReference type="GO" id="GO:0032259">
    <property type="term" value="P:methylation"/>
    <property type="evidence" value="ECO:0007669"/>
    <property type="project" value="UniProtKB-KW"/>
</dbReference>
<dbReference type="Pfam" id="PF13649">
    <property type="entry name" value="Methyltransf_25"/>
    <property type="match status" value="1"/>
</dbReference>
<proteinExistence type="predicted"/>
<gene>
    <name evidence="6" type="ORF">SAMN03080606_01994</name>
</gene>
<evidence type="ECO:0000313" key="7">
    <source>
        <dbReference type="Proteomes" id="UP000198636"/>
    </source>
</evidence>
<evidence type="ECO:0000256" key="3">
    <source>
        <dbReference type="ARBA" id="ARBA00023125"/>
    </source>
</evidence>
<dbReference type="PANTHER" id="PTHR30204">
    <property type="entry name" value="REDOX-CYCLING DRUG-SENSING TRANSCRIPTIONAL ACTIVATOR SOXR"/>
    <property type="match status" value="1"/>
</dbReference>
<dbReference type="GO" id="GO:0003677">
    <property type="term" value="F:DNA binding"/>
    <property type="evidence" value="ECO:0007669"/>
    <property type="project" value="UniProtKB-KW"/>
</dbReference>
<dbReference type="Pfam" id="PF13411">
    <property type="entry name" value="MerR_1"/>
    <property type="match status" value="1"/>
</dbReference>
<dbReference type="EMBL" id="FMUS01000011">
    <property type="protein sequence ID" value="SCY62390.1"/>
    <property type="molecule type" value="Genomic_DNA"/>
</dbReference>
<dbReference type="AlphaFoldDB" id="A0A1G5HGE0"/>
<evidence type="ECO:0000256" key="2">
    <source>
        <dbReference type="ARBA" id="ARBA00023015"/>
    </source>
</evidence>
<organism evidence="6 7">
    <name type="scientific">Alkaliphilus peptidifermentans DSM 18978</name>
    <dbReference type="NCBI Taxonomy" id="1120976"/>
    <lineage>
        <taxon>Bacteria</taxon>
        <taxon>Bacillati</taxon>
        <taxon>Bacillota</taxon>
        <taxon>Clostridia</taxon>
        <taxon>Peptostreptococcales</taxon>
        <taxon>Natronincolaceae</taxon>
        <taxon>Alkaliphilus</taxon>
    </lineage>
</organism>
<evidence type="ECO:0000256" key="4">
    <source>
        <dbReference type="ARBA" id="ARBA00023163"/>
    </source>
</evidence>
<accession>A0A1G5HGE0</accession>
<name>A0A1G5HGE0_9FIRM</name>
<dbReference type="Proteomes" id="UP000198636">
    <property type="component" value="Unassembled WGS sequence"/>
</dbReference>
<sequence>MNERYSINEAAEIFGITTNKLRFYEKKGILKPKRDTINNYRYYTNDDLIRIQTILMYRVLGLPLDDIKNILDEVIKDNIIDHFYKQWEVINDEIHRLRLMRDSIEGIMDDIYDSKGENKLNKIMESAKRISQIRKIKASWKDRWDFDDWAKTYDISVKNDSGELKIYENYNDVLSTVYEEAIKGINIEKHNVRILDIGVGTGNLSEKFLVEGYDIVGIDQSRKMLNVAKQKFPNLKVRLGEFLNIPFDRNEFDIIVTTYAFHHLNDEEKELAIDEMMRVLKDNGRIIIGDMMFENSLEKSKLMKKLSKEQIDEINDEYYSDIEKLEAVFNKQGKQLDKYKIDMLNFVICVY</sequence>
<dbReference type="SUPFAM" id="SSF53335">
    <property type="entry name" value="S-adenosyl-L-methionine-dependent methyltransferases"/>
    <property type="match status" value="1"/>
</dbReference>
<dbReference type="InterPro" id="IPR047057">
    <property type="entry name" value="MerR_fam"/>
</dbReference>
<keyword evidence="1" id="KW-0678">Repressor</keyword>
<dbReference type="InterPro" id="IPR000551">
    <property type="entry name" value="MerR-type_HTH_dom"/>
</dbReference>
<evidence type="ECO:0000259" key="5">
    <source>
        <dbReference type="PROSITE" id="PS50937"/>
    </source>
</evidence>
<keyword evidence="4" id="KW-0804">Transcription</keyword>
<dbReference type="PANTHER" id="PTHR30204:SF69">
    <property type="entry name" value="MERR-FAMILY TRANSCRIPTIONAL REGULATOR"/>
    <property type="match status" value="1"/>
</dbReference>
<dbReference type="SMART" id="SM00422">
    <property type="entry name" value="HTH_MERR"/>
    <property type="match status" value="1"/>
</dbReference>
<dbReference type="GO" id="GO:0008168">
    <property type="term" value="F:methyltransferase activity"/>
    <property type="evidence" value="ECO:0007669"/>
    <property type="project" value="UniProtKB-KW"/>
</dbReference>
<keyword evidence="6" id="KW-0808">Transferase</keyword>
<evidence type="ECO:0000313" key="6">
    <source>
        <dbReference type="EMBL" id="SCY62390.1"/>
    </source>
</evidence>
<keyword evidence="6" id="KW-0489">Methyltransferase</keyword>
<keyword evidence="7" id="KW-1185">Reference proteome</keyword>
<protein>
    <submittedName>
        <fullName evidence="6">Putative AdoMet-dependent methyltransferase</fullName>
    </submittedName>
</protein>
<dbReference type="STRING" id="1120976.SAMN03080606_01994"/>
<dbReference type="Gene3D" id="3.40.50.150">
    <property type="entry name" value="Vaccinia Virus protein VP39"/>
    <property type="match status" value="1"/>
</dbReference>
<dbReference type="CDD" id="cd02440">
    <property type="entry name" value="AdoMet_MTases"/>
    <property type="match status" value="1"/>
</dbReference>
<reference evidence="6 7" key="1">
    <citation type="submission" date="2016-10" db="EMBL/GenBank/DDBJ databases">
        <authorList>
            <person name="de Groot N.N."/>
        </authorList>
    </citation>
    <scope>NUCLEOTIDE SEQUENCE [LARGE SCALE GENOMIC DNA]</scope>
    <source>
        <strain evidence="6 7">DSM 18978</strain>
    </source>
</reference>
<feature type="domain" description="HTH merR-type" evidence="5">
    <location>
        <begin position="4"/>
        <end position="73"/>
    </location>
</feature>
<dbReference type="CDD" id="cd01106">
    <property type="entry name" value="HTH_TipAL-Mta"/>
    <property type="match status" value="1"/>
</dbReference>
<dbReference type="Gene3D" id="1.10.1660.10">
    <property type="match status" value="1"/>
</dbReference>
<dbReference type="SUPFAM" id="SSF46955">
    <property type="entry name" value="Putative DNA-binding domain"/>
    <property type="match status" value="1"/>
</dbReference>
<evidence type="ECO:0000256" key="1">
    <source>
        <dbReference type="ARBA" id="ARBA00022491"/>
    </source>
</evidence>
<dbReference type="PROSITE" id="PS50937">
    <property type="entry name" value="HTH_MERR_2"/>
    <property type="match status" value="1"/>
</dbReference>
<dbReference type="InterPro" id="IPR009061">
    <property type="entry name" value="DNA-bd_dom_put_sf"/>
</dbReference>
<dbReference type="GO" id="GO:0003700">
    <property type="term" value="F:DNA-binding transcription factor activity"/>
    <property type="evidence" value="ECO:0007669"/>
    <property type="project" value="InterPro"/>
</dbReference>
<keyword evidence="3" id="KW-0238">DNA-binding</keyword>
<dbReference type="OrthoDB" id="122388at2"/>
<dbReference type="InterPro" id="IPR029063">
    <property type="entry name" value="SAM-dependent_MTases_sf"/>
</dbReference>